<accession>A0ABY1JR93</accession>
<gene>
    <name evidence="2" type="ORF">SAMN05421578_103166</name>
</gene>
<dbReference type="EMBL" id="FTNK01000003">
    <property type="protein sequence ID" value="SIQ64797.1"/>
    <property type="molecule type" value="Genomic_DNA"/>
</dbReference>
<evidence type="ECO:0000256" key="1">
    <source>
        <dbReference type="SAM" id="Phobius"/>
    </source>
</evidence>
<keyword evidence="1" id="KW-0472">Membrane</keyword>
<keyword evidence="3" id="KW-1185">Reference proteome</keyword>
<protein>
    <submittedName>
        <fullName evidence="2">Uncharacterized protein</fullName>
    </submittedName>
</protein>
<organism evidence="2 3">
    <name type="scientific">Paenibacillus macquariensis</name>
    <dbReference type="NCBI Taxonomy" id="948756"/>
    <lineage>
        <taxon>Bacteria</taxon>
        <taxon>Bacillati</taxon>
        <taxon>Bacillota</taxon>
        <taxon>Bacilli</taxon>
        <taxon>Bacillales</taxon>
        <taxon>Paenibacillaceae</taxon>
        <taxon>Paenibacillus</taxon>
    </lineage>
</organism>
<evidence type="ECO:0000313" key="2">
    <source>
        <dbReference type="EMBL" id="SIQ64797.1"/>
    </source>
</evidence>
<feature type="transmembrane region" description="Helical" evidence="1">
    <location>
        <begin position="12"/>
        <end position="35"/>
    </location>
</feature>
<evidence type="ECO:0000313" key="3">
    <source>
        <dbReference type="Proteomes" id="UP000186666"/>
    </source>
</evidence>
<proteinExistence type="predicted"/>
<dbReference type="Proteomes" id="UP000186666">
    <property type="component" value="Unassembled WGS sequence"/>
</dbReference>
<sequence length="36" mass="3887">MKKISVRLVTQFMMISIIGSGILGSGVVLFTHGMFS</sequence>
<name>A0ABY1JR93_9BACL</name>
<keyword evidence="1" id="KW-0812">Transmembrane</keyword>
<reference evidence="2 3" key="1">
    <citation type="submission" date="2017-01" db="EMBL/GenBank/DDBJ databases">
        <authorList>
            <person name="Varghese N."/>
            <person name="Submissions S."/>
        </authorList>
    </citation>
    <scope>NUCLEOTIDE SEQUENCE [LARGE SCALE GENOMIC DNA]</scope>
    <source>
        <strain evidence="2 3">ATCC 23464</strain>
    </source>
</reference>
<keyword evidence="1" id="KW-1133">Transmembrane helix</keyword>
<comment type="caution">
    <text evidence="2">The sequence shown here is derived from an EMBL/GenBank/DDBJ whole genome shotgun (WGS) entry which is preliminary data.</text>
</comment>